<protein>
    <submittedName>
        <fullName evidence="2">Uncharacterized protein</fullName>
    </submittedName>
</protein>
<sequence length="292" mass="27167">MSGTVQARGSDDTVTVNATPGTPGSGGRPVDGNPGIAPSGRLDVTAAIARVTVNGSAALPRPGGGNPVGGEGNEGIITGGTGPVDINVNGGIRPGTGYLDGGSGNAGTITGGGSGTVTVTAGESGAGGVPGNLDTGIIDGGTGTTAIVVEGGDNAANLPSSGILEGVGNDGRITAGTGGGPVTVTGGNATGILGRGAAGNAGTIHGGPGNDTITVTGGTTARLRTGGDGHTGTIHAGPGNDTITLTGGLPQTVLLFDNTGNSGTVNGDEGTNTCSITPPTDSSGTVTHCTLT</sequence>
<proteinExistence type="predicted"/>
<feature type="region of interest" description="Disordered" evidence="1">
    <location>
        <begin position="1"/>
        <end position="39"/>
    </location>
</feature>
<gene>
    <name evidence="2" type="ORF">NBG84_15715</name>
</gene>
<feature type="compositionally biased region" description="Polar residues" evidence="1">
    <location>
        <begin position="1"/>
        <end position="22"/>
    </location>
</feature>
<organism evidence="2 3">
    <name type="scientific">Streptomyces albipurpureus</name>
    <dbReference type="NCBI Taxonomy" id="2897419"/>
    <lineage>
        <taxon>Bacteria</taxon>
        <taxon>Bacillati</taxon>
        <taxon>Actinomycetota</taxon>
        <taxon>Actinomycetes</taxon>
        <taxon>Kitasatosporales</taxon>
        <taxon>Streptomycetaceae</taxon>
        <taxon>Streptomyces</taxon>
    </lineage>
</organism>
<dbReference type="Proteomes" id="UP001431429">
    <property type="component" value="Unassembled WGS sequence"/>
</dbReference>
<evidence type="ECO:0000313" key="2">
    <source>
        <dbReference type="EMBL" id="MCM2389718.1"/>
    </source>
</evidence>
<keyword evidence="3" id="KW-1185">Reference proteome</keyword>
<dbReference type="PRINTS" id="PR00313">
    <property type="entry name" value="CABNDNGRPT"/>
</dbReference>
<feature type="region of interest" description="Disordered" evidence="1">
    <location>
        <begin position="261"/>
        <end position="292"/>
    </location>
</feature>
<evidence type="ECO:0000313" key="3">
    <source>
        <dbReference type="Proteomes" id="UP001431429"/>
    </source>
</evidence>
<reference evidence="2" key="1">
    <citation type="submission" date="2022-06" db="EMBL/GenBank/DDBJ databases">
        <title>Genome public.</title>
        <authorList>
            <person name="Sun Q."/>
        </authorList>
    </citation>
    <scope>NUCLEOTIDE SEQUENCE</scope>
    <source>
        <strain evidence="2">CWNU-1</strain>
    </source>
</reference>
<evidence type="ECO:0000256" key="1">
    <source>
        <dbReference type="SAM" id="MobiDB-lite"/>
    </source>
</evidence>
<dbReference type="RefSeq" id="WP_250920052.1">
    <property type="nucleotide sequence ID" value="NZ_JAMQAW010000011.1"/>
</dbReference>
<name>A0ABT0UMG4_9ACTN</name>
<dbReference type="EMBL" id="JAMQAW010000011">
    <property type="protein sequence ID" value="MCM2389718.1"/>
    <property type="molecule type" value="Genomic_DNA"/>
</dbReference>
<accession>A0ABT0UMG4</accession>
<comment type="caution">
    <text evidence="2">The sequence shown here is derived from an EMBL/GenBank/DDBJ whole genome shotgun (WGS) entry which is preliminary data.</text>
</comment>